<dbReference type="AlphaFoldDB" id="A0A6J8ECH9"/>
<feature type="region of interest" description="Disordered" evidence="1">
    <location>
        <begin position="89"/>
        <end position="158"/>
    </location>
</feature>
<evidence type="ECO:0000256" key="1">
    <source>
        <dbReference type="SAM" id="MobiDB-lite"/>
    </source>
</evidence>
<proteinExistence type="predicted"/>
<evidence type="ECO:0000313" key="2">
    <source>
        <dbReference type="EMBL" id="CAC5417686.1"/>
    </source>
</evidence>
<protein>
    <submittedName>
        <fullName evidence="2">Uncharacterized protein</fullName>
    </submittedName>
</protein>
<feature type="compositionally biased region" description="Acidic residues" evidence="1">
    <location>
        <begin position="103"/>
        <end position="126"/>
    </location>
</feature>
<keyword evidence="3" id="KW-1185">Reference proteome</keyword>
<accession>A0A6J8ECH9</accession>
<dbReference type="EMBL" id="CACVKT020008789">
    <property type="protein sequence ID" value="CAC5417686.1"/>
    <property type="molecule type" value="Genomic_DNA"/>
</dbReference>
<organism evidence="2 3">
    <name type="scientific">Mytilus coruscus</name>
    <name type="common">Sea mussel</name>
    <dbReference type="NCBI Taxonomy" id="42192"/>
    <lineage>
        <taxon>Eukaryota</taxon>
        <taxon>Metazoa</taxon>
        <taxon>Spiralia</taxon>
        <taxon>Lophotrochozoa</taxon>
        <taxon>Mollusca</taxon>
        <taxon>Bivalvia</taxon>
        <taxon>Autobranchia</taxon>
        <taxon>Pteriomorphia</taxon>
        <taxon>Mytilida</taxon>
        <taxon>Mytiloidea</taxon>
        <taxon>Mytilidae</taxon>
        <taxon>Mytilinae</taxon>
        <taxon>Mytilus</taxon>
    </lineage>
</organism>
<name>A0A6J8ECH9_MYTCO</name>
<sequence length="173" mass="20140">MNKSEVSNCNYRCPDLTMNMTCGNVAHAYLDQYKHNLDLKVLGEEDRRKACTILKRNRDSRVFFHAASCSDKYRLFCHLPGAIEKLKKFYDPQDRPTNNVDVPTDDEMSDDEDNEEENAEDADEIVQTDTQPDSNDPIRNDTQVQRHTNDDRNNDDSDLYLVERIVKAKTYKQ</sequence>
<reference evidence="2 3" key="1">
    <citation type="submission" date="2020-06" db="EMBL/GenBank/DDBJ databases">
        <authorList>
            <person name="Li R."/>
            <person name="Bekaert M."/>
        </authorList>
    </citation>
    <scope>NUCLEOTIDE SEQUENCE [LARGE SCALE GENOMIC DNA]</scope>
    <source>
        <strain evidence="3">wild</strain>
    </source>
</reference>
<dbReference type="Proteomes" id="UP000507470">
    <property type="component" value="Unassembled WGS sequence"/>
</dbReference>
<gene>
    <name evidence="2" type="ORF">MCOR_50175</name>
</gene>
<evidence type="ECO:0000313" key="3">
    <source>
        <dbReference type="Proteomes" id="UP000507470"/>
    </source>
</evidence>